<dbReference type="CDD" id="cd04301">
    <property type="entry name" value="NAT_SF"/>
    <property type="match status" value="1"/>
</dbReference>
<feature type="domain" description="N-acetyltransferase" evidence="1">
    <location>
        <begin position="1"/>
        <end position="147"/>
    </location>
</feature>
<proteinExistence type="predicted"/>
<dbReference type="AlphaFoldDB" id="A0A218NP30"/>
<dbReference type="InterPro" id="IPR000182">
    <property type="entry name" value="GNAT_dom"/>
</dbReference>
<reference evidence="2 3" key="1">
    <citation type="journal article" date="2017" name="Nat. Commun.">
        <title>'ARMAN' archaea depend on association with euryarchaeal host in culture and in situ.</title>
        <authorList>
            <person name="Golyshina O."/>
            <person name="Toshchakov S."/>
            <person name="Makarova K."/>
            <person name="Gavrilov S."/>
            <person name="Korzhenkov A."/>
            <person name="La Cono V."/>
            <person name="Arcadi E."/>
            <person name="Nechitaylo T."/>
            <person name="Ferrer M."/>
            <person name="Kublanov I."/>
            <person name="Wolf Y."/>
            <person name="Yakimov M."/>
            <person name="Golyshin P."/>
            <person name="Slesarev A."/>
            <person name="Kozyavkin S."/>
        </authorList>
    </citation>
    <scope>NUCLEOTIDE SEQUENCE [LARGE SCALE GENOMIC DNA]</scope>
    <source>
        <strain evidence="2 3">Mia14</strain>
    </source>
</reference>
<name>A0A218NP30_9ARCH</name>
<dbReference type="GO" id="GO:0016747">
    <property type="term" value="F:acyltransferase activity, transferring groups other than amino-acyl groups"/>
    <property type="evidence" value="ECO:0007669"/>
    <property type="project" value="InterPro"/>
</dbReference>
<dbReference type="GeneID" id="33314447"/>
<organism evidence="2 3">
    <name type="scientific">Candidatus Mancarchaeum acidiphilum</name>
    <dbReference type="NCBI Taxonomy" id="1920749"/>
    <lineage>
        <taxon>Archaea</taxon>
        <taxon>Candidatus Micrarchaeota</taxon>
        <taxon>Candidatus Mancarchaeum</taxon>
    </lineage>
</organism>
<dbReference type="SUPFAM" id="SSF55729">
    <property type="entry name" value="Acyl-CoA N-acyltransferases (Nat)"/>
    <property type="match status" value="1"/>
</dbReference>
<evidence type="ECO:0000313" key="2">
    <source>
        <dbReference type="EMBL" id="ASI14184.1"/>
    </source>
</evidence>
<dbReference type="Pfam" id="PF00583">
    <property type="entry name" value="Acetyltransf_1"/>
    <property type="match status" value="1"/>
</dbReference>
<dbReference type="KEGG" id="marh:Mia14_0909"/>
<gene>
    <name evidence="2" type="ORF">Mia14_0909</name>
</gene>
<dbReference type="EMBL" id="CP019964">
    <property type="protein sequence ID" value="ASI14184.1"/>
    <property type="molecule type" value="Genomic_DNA"/>
</dbReference>
<protein>
    <submittedName>
        <fullName evidence="2">GNAT family N-acetyltransferase</fullName>
    </submittedName>
</protein>
<dbReference type="PROSITE" id="PS51186">
    <property type="entry name" value="GNAT"/>
    <property type="match status" value="1"/>
</dbReference>
<accession>A0A218NP30</accession>
<keyword evidence="2" id="KW-0808">Transferase</keyword>
<dbReference type="RefSeq" id="WP_088820479.1">
    <property type="nucleotide sequence ID" value="NZ_CP019964.1"/>
</dbReference>
<dbReference type="OrthoDB" id="87545at2157"/>
<evidence type="ECO:0000313" key="3">
    <source>
        <dbReference type="Proteomes" id="UP000197679"/>
    </source>
</evidence>
<evidence type="ECO:0000259" key="1">
    <source>
        <dbReference type="PROSITE" id="PS51186"/>
    </source>
</evidence>
<dbReference type="Gene3D" id="3.40.630.30">
    <property type="match status" value="1"/>
</dbReference>
<dbReference type="InterPro" id="IPR016181">
    <property type="entry name" value="Acyl_CoA_acyltransferase"/>
</dbReference>
<dbReference type="Proteomes" id="UP000197679">
    <property type="component" value="Chromosome"/>
</dbReference>
<keyword evidence="3" id="KW-1185">Reference proteome</keyword>
<sequence length="147" mass="17409">MRIVRVKENRIKDVKALSQKYEFEVNRDWDNLLNGKETEIYILVDKGRTIGFTGLIHNDWNETLQILDIFIDPEIRNRGYGRQAISFLLGNAKRMHRYRCIIAEAPAKDNIDKFYAKLGFRKCGYNDRYYTNDDNGDIAIFMSYDLR</sequence>